<dbReference type="NCBIfam" id="NF038013">
    <property type="entry name" value="AceTr_1"/>
    <property type="match status" value="1"/>
</dbReference>
<evidence type="ECO:0000256" key="5">
    <source>
        <dbReference type="ARBA" id="ARBA00023136"/>
    </source>
</evidence>
<evidence type="ECO:0000256" key="6">
    <source>
        <dbReference type="SAM" id="Phobius"/>
    </source>
</evidence>
<dbReference type="PANTHER" id="PTHR30178">
    <property type="entry name" value="INNER MEMBRANE PROTEIN YAAH"/>
    <property type="match status" value="1"/>
</dbReference>
<comment type="caution">
    <text evidence="7">The sequence shown here is derived from an EMBL/GenBank/DDBJ whole genome shotgun (WGS) entry which is preliminary data.</text>
</comment>
<comment type="subcellular location">
    <subcellularLocation>
        <location evidence="1">Membrane</location>
        <topology evidence="1">Multi-pass membrane protein</topology>
    </subcellularLocation>
</comment>
<keyword evidence="3 6" id="KW-0812">Transmembrane</keyword>
<evidence type="ECO:0000256" key="4">
    <source>
        <dbReference type="ARBA" id="ARBA00022989"/>
    </source>
</evidence>
<feature type="transmembrane region" description="Helical" evidence="6">
    <location>
        <begin position="69"/>
        <end position="90"/>
    </location>
</feature>
<sequence length="217" mass="23346">MKQVQDIRVTAADPSGIGLFGLAIVTLVASTQKLEWTEGLGFVLPWAIFLGGFAQLYASMIDAKLGNTFGATAFGAYGFFWLAVGGGWLIQAGVLGETLASQLDVHQLGVVYLGYLAFTIFMTIGALETNKVLFLIFFLINFLFLGLGLSSLGILETSMHNMAAISELLIGLLSVYGAGVNVLNRHFGFEFLPLGKPFNIIGRRREKAKASDMATHS</sequence>
<dbReference type="InterPro" id="IPR000791">
    <property type="entry name" value="Gpr1/Fun34/SatP-like"/>
</dbReference>
<name>A0ABU9LJE2_9BACL</name>
<comment type="similarity">
    <text evidence="2">Belongs to the acetate uptake transporter (AceTr) (TC 2.A.96) family.</text>
</comment>
<evidence type="ECO:0000256" key="3">
    <source>
        <dbReference type="ARBA" id="ARBA00022692"/>
    </source>
</evidence>
<evidence type="ECO:0000313" key="8">
    <source>
        <dbReference type="Proteomes" id="UP001398420"/>
    </source>
</evidence>
<dbReference type="Pfam" id="PF01184">
    <property type="entry name" value="Gpr1_Fun34_YaaH"/>
    <property type="match status" value="1"/>
</dbReference>
<feature type="transmembrane region" description="Helical" evidence="6">
    <location>
        <begin position="12"/>
        <end position="30"/>
    </location>
</feature>
<gene>
    <name evidence="7" type="ORF">AAF454_06905</name>
</gene>
<keyword evidence="4 6" id="KW-1133">Transmembrane helix</keyword>
<reference evidence="7 8" key="1">
    <citation type="submission" date="2024-04" db="EMBL/GenBank/DDBJ databases">
        <authorList>
            <person name="Wu Y.S."/>
            <person name="Zhang L."/>
        </authorList>
    </citation>
    <scope>NUCLEOTIDE SEQUENCE [LARGE SCALE GENOMIC DNA]</scope>
    <source>
        <strain evidence="7 8">KG-01</strain>
    </source>
</reference>
<organism evidence="7 8">
    <name type="scientific">Kurthia gibsonii</name>
    <dbReference type="NCBI Taxonomy" id="33946"/>
    <lineage>
        <taxon>Bacteria</taxon>
        <taxon>Bacillati</taxon>
        <taxon>Bacillota</taxon>
        <taxon>Bacilli</taxon>
        <taxon>Bacillales</taxon>
        <taxon>Caryophanaceae</taxon>
        <taxon>Kurthia</taxon>
    </lineage>
</organism>
<evidence type="ECO:0000313" key="7">
    <source>
        <dbReference type="EMBL" id="MEL5988145.1"/>
    </source>
</evidence>
<accession>A0ABU9LJE2</accession>
<dbReference type="PANTHER" id="PTHR30178:SF3">
    <property type="entry name" value="SUCCINATE-ACETATE_PROTON SYMPORTER SATP"/>
    <property type="match status" value="1"/>
</dbReference>
<keyword evidence="5 6" id="KW-0472">Membrane</keyword>
<feature type="transmembrane region" description="Helical" evidence="6">
    <location>
        <begin position="36"/>
        <end position="57"/>
    </location>
</feature>
<evidence type="ECO:0000256" key="1">
    <source>
        <dbReference type="ARBA" id="ARBA00004141"/>
    </source>
</evidence>
<feature type="transmembrane region" description="Helical" evidence="6">
    <location>
        <begin position="134"/>
        <end position="155"/>
    </location>
</feature>
<keyword evidence="8" id="KW-1185">Reference proteome</keyword>
<dbReference type="EMBL" id="JBCEWA010000004">
    <property type="protein sequence ID" value="MEL5988145.1"/>
    <property type="molecule type" value="Genomic_DNA"/>
</dbReference>
<feature type="transmembrane region" description="Helical" evidence="6">
    <location>
        <begin position="161"/>
        <end position="183"/>
    </location>
</feature>
<feature type="transmembrane region" description="Helical" evidence="6">
    <location>
        <begin position="110"/>
        <end position="127"/>
    </location>
</feature>
<dbReference type="Proteomes" id="UP001398420">
    <property type="component" value="Unassembled WGS sequence"/>
</dbReference>
<dbReference type="RefSeq" id="WP_068453731.1">
    <property type="nucleotide sequence ID" value="NZ_CP147847.1"/>
</dbReference>
<proteinExistence type="inferred from homology"/>
<dbReference type="InterPro" id="IPR047623">
    <property type="entry name" value="SatP"/>
</dbReference>
<evidence type="ECO:0000256" key="2">
    <source>
        <dbReference type="ARBA" id="ARBA00005587"/>
    </source>
</evidence>
<protein>
    <submittedName>
        <fullName evidence="7">Acetate uptake transporter</fullName>
    </submittedName>
</protein>